<gene>
    <name evidence="15" type="ORF">PNOK_0823000</name>
</gene>
<evidence type="ECO:0000256" key="11">
    <source>
        <dbReference type="ARBA" id="ARBA00023186"/>
    </source>
</evidence>
<dbReference type="InterPro" id="IPR004217">
    <property type="entry name" value="Tim10-like"/>
</dbReference>
<comment type="similarity">
    <text evidence="2 12">Belongs to the small Tim family.</text>
</comment>
<dbReference type="GO" id="GO:0015031">
    <property type="term" value="P:protein transport"/>
    <property type="evidence" value="ECO:0007669"/>
    <property type="project" value="UniProtKB-KW"/>
</dbReference>
<comment type="subunit">
    <text evidence="12">Heterohexamer.</text>
</comment>
<keyword evidence="10 12" id="KW-1015">Disulfide bond</keyword>
<dbReference type="Pfam" id="PF02953">
    <property type="entry name" value="zf-Tim10_DDP"/>
    <property type="match status" value="1"/>
</dbReference>
<accession>A0A286UAL1</accession>
<comment type="caution">
    <text evidence="15">The sequence shown here is derived from an EMBL/GenBank/DDBJ whole genome shotgun (WGS) entry which is preliminary data.</text>
</comment>
<organism evidence="15 16">
    <name type="scientific">Pyrrhoderma noxium</name>
    <dbReference type="NCBI Taxonomy" id="2282107"/>
    <lineage>
        <taxon>Eukaryota</taxon>
        <taxon>Fungi</taxon>
        <taxon>Dikarya</taxon>
        <taxon>Basidiomycota</taxon>
        <taxon>Agaricomycotina</taxon>
        <taxon>Agaricomycetes</taxon>
        <taxon>Hymenochaetales</taxon>
        <taxon>Hymenochaetaceae</taxon>
        <taxon>Pyrrhoderma</taxon>
    </lineage>
</organism>
<evidence type="ECO:0000313" key="15">
    <source>
        <dbReference type="EMBL" id="PAV16610.1"/>
    </source>
</evidence>
<keyword evidence="3 12" id="KW-0813">Transport</keyword>
<feature type="compositionally biased region" description="Low complexity" evidence="13">
    <location>
        <begin position="1"/>
        <end position="11"/>
    </location>
</feature>
<sequence>MSFFSSSSSSSTPASGTVAAADMQARKEKFMAQVRNELAVTGAQELINKINEKCYLKCVPKPGTSLSGSEQTCLSNCMDRYMEAFNVVSRTYASRLAREKQENVTF</sequence>
<name>A0A286UAL1_9AGAM</name>
<keyword evidence="5 12" id="KW-0472">Membrane</keyword>
<keyword evidence="11 12" id="KW-0143">Chaperone</keyword>
<keyword evidence="4" id="KW-0479">Metal-binding</keyword>
<evidence type="ECO:0000256" key="2">
    <source>
        <dbReference type="ARBA" id="ARBA00006720"/>
    </source>
</evidence>
<keyword evidence="9 12" id="KW-0496">Mitochondrion</keyword>
<comment type="domain">
    <text evidence="12">The twin CX3C motif contains 4 conserved Cys residues that form 2 disulfide bonds in the mitochondrial intermembrane space.</text>
</comment>
<protein>
    <recommendedName>
        <fullName evidence="12">Mitochondrial import inner membrane translocase subunit</fullName>
    </recommendedName>
</protein>
<comment type="subcellular location">
    <subcellularLocation>
        <location evidence="1 12">Mitochondrion inner membrane</location>
        <topology evidence="1 12">Peripheral membrane protein</topology>
        <orientation evidence="1 12">Intermembrane side</orientation>
    </subcellularLocation>
</comment>
<dbReference type="AlphaFoldDB" id="A0A286UAL1"/>
<dbReference type="FunFam" id="1.10.287.810:FF:000001">
    <property type="entry name" value="mitochondrial import inner membrane translocase subunit TIM13"/>
    <property type="match status" value="1"/>
</dbReference>
<evidence type="ECO:0000256" key="3">
    <source>
        <dbReference type="ARBA" id="ARBA00022448"/>
    </source>
</evidence>
<dbReference type="GO" id="GO:0042719">
    <property type="term" value="C:mitochondrial intermembrane space chaperone complex"/>
    <property type="evidence" value="ECO:0007669"/>
    <property type="project" value="UniProtKB-ARBA"/>
</dbReference>
<evidence type="ECO:0000256" key="7">
    <source>
        <dbReference type="ARBA" id="ARBA00022927"/>
    </source>
</evidence>
<proteinExistence type="inferred from homology"/>
<evidence type="ECO:0000256" key="13">
    <source>
        <dbReference type="SAM" id="MobiDB-lite"/>
    </source>
</evidence>
<evidence type="ECO:0000256" key="9">
    <source>
        <dbReference type="ARBA" id="ARBA00023128"/>
    </source>
</evidence>
<evidence type="ECO:0000259" key="14">
    <source>
        <dbReference type="Pfam" id="PF02953"/>
    </source>
</evidence>
<feature type="domain" description="Tim10-like" evidence="14">
    <location>
        <begin position="33"/>
        <end position="93"/>
    </location>
</feature>
<dbReference type="Gene3D" id="1.10.287.810">
    <property type="entry name" value="Mitochondrial import inner membrane translocase subunit tim13 like domains"/>
    <property type="match status" value="1"/>
</dbReference>
<dbReference type="Proteomes" id="UP000217199">
    <property type="component" value="Unassembled WGS sequence"/>
</dbReference>
<evidence type="ECO:0000256" key="4">
    <source>
        <dbReference type="ARBA" id="ARBA00022723"/>
    </source>
</evidence>
<evidence type="ECO:0000256" key="6">
    <source>
        <dbReference type="ARBA" id="ARBA00022833"/>
    </source>
</evidence>
<feature type="region of interest" description="Disordered" evidence="13">
    <location>
        <begin position="1"/>
        <end position="20"/>
    </location>
</feature>
<evidence type="ECO:0000256" key="1">
    <source>
        <dbReference type="ARBA" id="ARBA00004137"/>
    </source>
</evidence>
<comment type="function">
    <text evidence="12">Mitochondrial intermembrane chaperone that participates in the import and insertion of some multi-pass transmembrane proteins into the mitochondrial inner membrane. Also required for the transfer of beta-barrel precursors from the TOM complex to the sorting and assembly machinery (SAM complex) of the outer membrane. Acts as a chaperone-like protein that protects the hydrophobic precursors from aggregation and guide them through the mitochondrial intermembrane space.</text>
</comment>
<keyword evidence="7 12" id="KW-0653">Protein transport</keyword>
<dbReference type="SUPFAM" id="SSF144122">
    <property type="entry name" value="Tim10-like"/>
    <property type="match status" value="1"/>
</dbReference>
<evidence type="ECO:0000313" key="16">
    <source>
        <dbReference type="Proteomes" id="UP000217199"/>
    </source>
</evidence>
<dbReference type="InterPro" id="IPR035427">
    <property type="entry name" value="Tim10-like_dom_sf"/>
</dbReference>
<keyword evidence="16" id="KW-1185">Reference proteome</keyword>
<dbReference type="InParanoid" id="A0A286UAL1"/>
<dbReference type="STRING" id="2282107.A0A286UAL1"/>
<keyword evidence="6" id="KW-0862">Zinc</keyword>
<evidence type="ECO:0000256" key="10">
    <source>
        <dbReference type="ARBA" id="ARBA00023157"/>
    </source>
</evidence>
<dbReference type="GO" id="GO:0046872">
    <property type="term" value="F:metal ion binding"/>
    <property type="evidence" value="ECO:0007669"/>
    <property type="project" value="UniProtKB-KW"/>
</dbReference>
<dbReference type="FunCoup" id="A0A286UAL1">
    <property type="interactions" value="241"/>
</dbReference>
<evidence type="ECO:0000256" key="12">
    <source>
        <dbReference type="RuleBase" id="RU367043"/>
    </source>
</evidence>
<reference evidence="15 16" key="1">
    <citation type="journal article" date="2017" name="Mol. Ecol.">
        <title>Comparative and population genomic landscape of Phellinus noxius: A hypervariable fungus causing root rot in trees.</title>
        <authorList>
            <person name="Chung C.L."/>
            <person name="Lee T.J."/>
            <person name="Akiba M."/>
            <person name="Lee H.H."/>
            <person name="Kuo T.H."/>
            <person name="Liu D."/>
            <person name="Ke H.M."/>
            <person name="Yokoi T."/>
            <person name="Roa M.B."/>
            <person name="Lu M.J."/>
            <person name="Chang Y.Y."/>
            <person name="Ann P.J."/>
            <person name="Tsai J.N."/>
            <person name="Chen C.Y."/>
            <person name="Tzean S.S."/>
            <person name="Ota Y."/>
            <person name="Hattori T."/>
            <person name="Sahashi N."/>
            <person name="Liou R.F."/>
            <person name="Kikuchi T."/>
            <person name="Tsai I.J."/>
        </authorList>
    </citation>
    <scope>NUCLEOTIDE SEQUENCE [LARGE SCALE GENOMIC DNA]</scope>
    <source>
        <strain evidence="15 16">FFPRI411160</strain>
    </source>
</reference>
<keyword evidence="8 12" id="KW-0811">Translocation</keyword>
<dbReference type="OrthoDB" id="7813104at2759"/>
<keyword evidence="5 12" id="KW-0999">Mitochondrion inner membrane</keyword>
<dbReference type="GO" id="GO:0045039">
    <property type="term" value="P:protein insertion into mitochondrial inner membrane"/>
    <property type="evidence" value="ECO:0007669"/>
    <property type="project" value="UniProtKB-ARBA"/>
</dbReference>
<evidence type="ECO:0000256" key="8">
    <source>
        <dbReference type="ARBA" id="ARBA00023010"/>
    </source>
</evidence>
<evidence type="ECO:0000256" key="5">
    <source>
        <dbReference type="ARBA" id="ARBA00022792"/>
    </source>
</evidence>
<dbReference type="EMBL" id="NBII01000008">
    <property type="protein sequence ID" value="PAV16610.1"/>
    <property type="molecule type" value="Genomic_DNA"/>
</dbReference>
<dbReference type="GO" id="GO:0005743">
    <property type="term" value="C:mitochondrial inner membrane"/>
    <property type="evidence" value="ECO:0007669"/>
    <property type="project" value="UniProtKB-SubCell"/>
</dbReference>